<evidence type="ECO:0000313" key="1">
    <source>
        <dbReference type="EMBL" id="OES32869.1"/>
    </source>
</evidence>
<name>A0AB36FUL7_ALTMA</name>
<reference evidence="1 2" key="1">
    <citation type="submission" date="2016-09" db="EMBL/GenBank/DDBJ databases">
        <title>Draft Genome Sequence of four Alteromonas macleodii strains isolated from copper coupons and grown long-term at elevated copper levels.</title>
        <authorList>
            <person name="Cusick K."/>
            <person name="Dale J."/>
            <person name="Little B."/>
            <person name="Biffinger J."/>
        </authorList>
    </citation>
    <scope>NUCLEOTIDE SEQUENCE [LARGE SCALE GENOMIC DNA]</scope>
    <source>
        <strain evidence="1 2">KCP01</strain>
    </source>
</reference>
<keyword evidence="2" id="KW-1185">Reference proteome</keyword>
<organism evidence="1 2">
    <name type="scientific">Alteromonas macleodii</name>
    <name type="common">Pseudoalteromonas macleodii</name>
    <dbReference type="NCBI Taxonomy" id="28108"/>
    <lineage>
        <taxon>Bacteria</taxon>
        <taxon>Pseudomonadati</taxon>
        <taxon>Pseudomonadota</taxon>
        <taxon>Gammaproteobacteria</taxon>
        <taxon>Alteromonadales</taxon>
        <taxon>Alteromonadaceae</taxon>
        <taxon>Alteromonas/Salinimonas group</taxon>
        <taxon>Alteromonas</taxon>
    </lineage>
</organism>
<dbReference type="EMBL" id="MIPY01000010">
    <property type="protein sequence ID" value="OES32869.1"/>
    <property type="molecule type" value="Genomic_DNA"/>
</dbReference>
<gene>
    <name evidence="1" type="ORF">BFV95_1866</name>
</gene>
<dbReference type="AlphaFoldDB" id="A0AB36FUL7"/>
<protein>
    <submittedName>
        <fullName evidence="1">Uncharacterized protein</fullName>
    </submittedName>
</protein>
<accession>A0AB36FUL7</accession>
<proteinExistence type="predicted"/>
<comment type="caution">
    <text evidence="1">The sequence shown here is derived from an EMBL/GenBank/DDBJ whole genome shotgun (WGS) entry which is preliminary data.</text>
</comment>
<dbReference type="Proteomes" id="UP000095392">
    <property type="component" value="Unassembled WGS sequence"/>
</dbReference>
<sequence length="81" mass="9281">MALFWLNNAAIALCQRYQTRVAVSLVEAFFGFAVAVNTVDFTRVGYRYFLADKRIDIYQLITNWKRVVHGIAFIGGGTHFF</sequence>
<evidence type="ECO:0000313" key="2">
    <source>
        <dbReference type="Proteomes" id="UP000095392"/>
    </source>
</evidence>